<dbReference type="Pfam" id="PF07714">
    <property type="entry name" value="PK_Tyr_Ser-Thr"/>
    <property type="match status" value="1"/>
</dbReference>
<dbReference type="InterPro" id="IPR000719">
    <property type="entry name" value="Prot_kinase_dom"/>
</dbReference>
<dbReference type="InParanoid" id="A0A067PPQ2"/>
<dbReference type="InterPro" id="IPR011009">
    <property type="entry name" value="Kinase-like_dom_sf"/>
</dbReference>
<dbReference type="InterPro" id="IPR051681">
    <property type="entry name" value="Ser/Thr_Kinases-Pseudokinases"/>
</dbReference>
<dbReference type="PROSITE" id="PS00109">
    <property type="entry name" value="PROTEIN_KINASE_TYR"/>
    <property type="match status" value="1"/>
</dbReference>
<dbReference type="SUPFAM" id="SSF56112">
    <property type="entry name" value="Protein kinase-like (PK-like)"/>
    <property type="match status" value="1"/>
</dbReference>
<dbReference type="OrthoDB" id="4062651at2759"/>
<proteinExistence type="predicted"/>
<dbReference type="GO" id="GO:0004674">
    <property type="term" value="F:protein serine/threonine kinase activity"/>
    <property type="evidence" value="ECO:0007669"/>
    <property type="project" value="TreeGrafter"/>
</dbReference>
<accession>A0A067PPQ2</accession>
<sequence length="397" mass="44385">MDSFKLDGTYHQRGSSLVLCPSDPPYVARRHLATLRRCIHRLLARVSEITSLVPASLFASGVSLPDRDPVAGGGFADVYSAELSGQRVALKRMRLFQLHSRERERVKKVSALFREALIWKQLSHPYILPCLGIDSDTFPSQQMCIVSPWMKHGSILDCIANKLRYVTELQVNTLLRQIAEGLEYLHSENIVHGDLRGANVLVDDAFSPRLADLGLSVFEEATRGAFTSTSTTGSTRWMAPELHSPESFGLEGARRTCASDVYAFACLCLEVYTEQPPFRNITSDFAIALKVTKGERPNRPSKEECHGKELRDDMWALMERCWSGDRSTRPNMVLVVADIQSLEETVLKRPRTAEYASESPPDPFKLGSDSVLLTHDQLTPIASEVATLSWALFEDEE</sequence>
<dbReference type="Gene3D" id="1.10.510.10">
    <property type="entry name" value="Transferase(Phosphotransferase) domain 1"/>
    <property type="match status" value="1"/>
</dbReference>
<dbReference type="GO" id="GO:0005524">
    <property type="term" value="F:ATP binding"/>
    <property type="evidence" value="ECO:0007669"/>
    <property type="project" value="InterPro"/>
</dbReference>
<protein>
    <recommendedName>
        <fullName evidence="1">Protein kinase domain-containing protein</fullName>
    </recommendedName>
</protein>
<evidence type="ECO:0000259" key="1">
    <source>
        <dbReference type="PROSITE" id="PS50011"/>
    </source>
</evidence>
<dbReference type="InterPro" id="IPR008266">
    <property type="entry name" value="Tyr_kinase_AS"/>
</dbReference>
<dbReference type="EMBL" id="KL197721">
    <property type="protein sequence ID" value="KDQ56783.1"/>
    <property type="molecule type" value="Genomic_DNA"/>
</dbReference>
<dbReference type="HOGENOM" id="CLU_000288_7_18_1"/>
<organism evidence="2 3">
    <name type="scientific">Jaapia argillacea MUCL 33604</name>
    <dbReference type="NCBI Taxonomy" id="933084"/>
    <lineage>
        <taxon>Eukaryota</taxon>
        <taxon>Fungi</taxon>
        <taxon>Dikarya</taxon>
        <taxon>Basidiomycota</taxon>
        <taxon>Agaricomycotina</taxon>
        <taxon>Agaricomycetes</taxon>
        <taxon>Agaricomycetidae</taxon>
        <taxon>Jaapiales</taxon>
        <taxon>Jaapiaceae</taxon>
        <taxon>Jaapia</taxon>
    </lineage>
</organism>
<gene>
    <name evidence="2" type="ORF">JAAARDRAFT_132054</name>
</gene>
<reference evidence="3" key="1">
    <citation type="journal article" date="2014" name="Proc. Natl. Acad. Sci. U.S.A.">
        <title>Extensive sampling of basidiomycete genomes demonstrates inadequacy of the white-rot/brown-rot paradigm for wood decay fungi.</title>
        <authorList>
            <person name="Riley R."/>
            <person name="Salamov A.A."/>
            <person name="Brown D.W."/>
            <person name="Nagy L.G."/>
            <person name="Floudas D."/>
            <person name="Held B.W."/>
            <person name="Levasseur A."/>
            <person name="Lombard V."/>
            <person name="Morin E."/>
            <person name="Otillar R."/>
            <person name="Lindquist E.A."/>
            <person name="Sun H."/>
            <person name="LaButti K.M."/>
            <person name="Schmutz J."/>
            <person name="Jabbour D."/>
            <person name="Luo H."/>
            <person name="Baker S.E."/>
            <person name="Pisabarro A.G."/>
            <person name="Walton J.D."/>
            <person name="Blanchette R.A."/>
            <person name="Henrissat B."/>
            <person name="Martin F."/>
            <person name="Cullen D."/>
            <person name="Hibbett D.S."/>
            <person name="Grigoriev I.V."/>
        </authorList>
    </citation>
    <scope>NUCLEOTIDE SEQUENCE [LARGE SCALE GENOMIC DNA]</scope>
    <source>
        <strain evidence="3">MUCL 33604</strain>
    </source>
</reference>
<evidence type="ECO:0000313" key="3">
    <source>
        <dbReference type="Proteomes" id="UP000027265"/>
    </source>
</evidence>
<dbReference type="InterPro" id="IPR001245">
    <property type="entry name" value="Ser-Thr/Tyr_kinase_cat_dom"/>
</dbReference>
<dbReference type="PANTHER" id="PTHR44329:SF214">
    <property type="entry name" value="PROTEIN KINASE DOMAIN-CONTAINING PROTEIN"/>
    <property type="match status" value="1"/>
</dbReference>
<name>A0A067PPQ2_9AGAM</name>
<keyword evidence="3" id="KW-1185">Reference proteome</keyword>
<evidence type="ECO:0000313" key="2">
    <source>
        <dbReference type="EMBL" id="KDQ56783.1"/>
    </source>
</evidence>
<dbReference type="Proteomes" id="UP000027265">
    <property type="component" value="Unassembled WGS sequence"/>
</dbReference>
<dbReference type="STRING" id="933084.A0A067PPQ2"/>
<dbReference type="AlphaFoldDB" id="A0A067PPQ2"/>
<dbReference type="PROSITE" id="PS50011">
    <property type="entry name" value="PROTEIN_KINASE_DOM"/>
    <property type="match status" value="1"/>
</dbReference>
<dbReference type="PANTHER" id="PTHR44329">
    <property type="entry name" value="SERINE/THREONINE-PROTEIN KINASE TNNI3K-RELATED"/>
    <property type="match status" value="1"/>
</dbReference>
<feature type="domain" description="Protein kinase" evidence="1">
    <location>
        <begin position="64"/>
        <end position="347"/>
    </location>
</feature>